<keyword evidence="3" id="KW-0808">Transferase</keyword>
<dbReference type="EMBL" id="WJJP01000632">
    <property type="protein sequence ID" value="MBD3326758.1"/>
    <property type="molecule type" value="Genomic_DNA"/>
</dbReference>
<evidence type="ECO:0000256" key="1">
    <source>
        <dbReference type="ARBA" id="ARBA00006890"/>
    </source>
</evidence>
<dbReference type="EC" id="2.7.7.9" evidence="2"/>
<comment type="catalytic activity">
    <reaction evidence="5">
        <text>alpha-D-glucose 1-phosphate + UTP + H(+) = UDP-alpha-D-glucose + diphosphate</text>
        <dbReference type="Rhea" id="RHEA:19889"/>
        <dbReference type="ChEBI" id="CHEBI:15378"/>
        <dbReference type="ChEBI" id="CHEBI:33019"/>
        <dbReference type="ChEBI" id="CHEBI:46398"/>
        <dbReference type="ChEBI" id="CHEBI:58601"/>
        <dbReference type="ChEBI" id="CHEBI:58885"/>
        <dbReference type="EC" id="2.7.7.9"/>
    </reaction>
</comment>
<proteinExistence type="inferred from homology"/>
<dbReference type="PANTHER" id="PTHR43197">
    <property type="entry name" value="UTP--GLUCOSE-1-PHOSPHATE URIDYLYLTRANSFERASE"/>
    <property type="match status" value="1"/>
</dbReference>
<reference evidence="7" key="1">
    <citation type="submission" date="2019-11" db="EMBL/GenBank/DDBJ databases">
        <title>Microbial mats filling the niche in hypersaline microbial mats.</title>
        <authorList>
            <person name="Wong H.L."/>
            <person name="Macleod F.I."/>
            <person name="White R.A. III"/>
            <person name="Burns B.P."/>
        </authorList>
    </citation>
    <scope>NUCLEOTIDE SEQUENCE</scope>
    <source>
        <strain evidence="7">Rbin_158</strain>
    </source>
</reference>
<comment type="caution">
    <text evidence="7">The sequence shown here is derived from an EMBL/GenBank/DDBJ whole genome shotgun (WGS) entry which is preliminary data.</text>
</comment>
<evidence type="ECO:0000256" key="3">
    <source>
        <dbReference type="ARBA" id="ARBA00022679"/>
    </source>
</evidence>
<dbReference type="PANTHER" id="PTHR43197:SF1">
    <property type="entry name" value="UTP--GLUCOSE-1-PHOSPHATE URIDYLYLTRANSFERASE"/>
    <property type="match status" value="1"/>
</dbReference>
<evidence type="ECO:0000313" key="7">
    <source>
        <dbReference type="EMBL" id="MBD3326758.1"/>
    </source>
</evidence>
<organism evidence="7 8">
    <name type="scientific">candidate division KSB3 bacterium</name>
    <dbReference type="NCBI Taxonomy" id="2044937"/>
    <lineage>
        <taxon>Bacteria</taxon>
        <taxon>candidate division KSB3</taxon>
    </lineage>
</organism>
<dbReference type="AlphaFoldDB" id="A0A9D5Q7S7"/>
<name>A0A9D5Q7S7_9BACT</name>
<evidence type="ECO:0000256" key="2">
    <source>
        <dbReference type="ARBA" id="ARBA00012415"/>
    </source>
</evidence>
<dbReference type="InterPro" id="IPR005771">
    <property type="entry name" value="GalU_uridylyltTrfase_bac/arc"/>
</dbReference>
<dbReference type="GO" id="GO:0003983">
    <property type="term" value="F:UTP:glucose-1-phosphate uridylyltransferase activity"/>
    <property type="evidence" value="ECO:0007669"/>
    <property type="project" value="UniProtKB-EC"/>
</dbReference>
<comment type="similarity">
    <text evidence="1">Belongs to the UDPGP type 2 family.</text>
</comment>
<evidence type="ECO:0000259" key="6">
    <source>
        <dbReference type="Pfam" id="PF00483"/>
    </source>
</evidence>
<dbReference type="CDD" id="cd02541">
    <property type="entry name" value="UGPase_prokaryotic"/>
    <property type="match status" value="1"/>
</dbReference>
<protein>
    <recommendedName>
        <fullName evidence="2">UTP--glucose-1-phosphate uridylyltransferase</fullName>
        <ecNumber evidence="2">2.7.7.9</ecNumber>
    </recommendedName>
</protein>
<evidence type="ECO:0000256" key="4">
    <source>
        <dbReference type="ARBA" id="ARBA00022695"/>
    </source>
</evidence>
<sequence>MQQKPQITKGVIAVAGSGTRFLPATKSLPKEMLPIVDRPIIHYVVEEMVEAGITDIILVTRADKKPLEDYFDFNPELEKELEQADKLERLEMVKRTAQMANFIYVRQKGPYGNGTPVLNAKNIVGDEPFVFAYGDDLVKSRVPFTKQLLDNYARNQAVVMGCQEVSAEDVSLYGIMQLKDDSSIMQIEGIVEKPRPEKAPSRLSNFGRFVLVPEICQILDEIPLGKGGELWLTDAIQEYIRRGNTVVAQPIQDGQWYTTGDPLRFLEVTLAYALDRKDYGADVRELLKRFSS</sequence>
<dbReference type="GO" id="GO:0006011">
    <property type="term" value="P:UDP-alpha-D-glucose metabolic process"/>
    <property type="evidence" value="ECO:0007669"/>
    <property type="project" value="InterPro"/>
</dbReference>
<evidence type="ECO:0000256" key="5">
    <source>
        <dbReference type="ARBA" id="ARBA00048128"/>
    </source>
</evidence>
<dbReference type="InterPro" id="IPR029044">
    <property type="entry name" value="Nucleotide-diphossugar_trans"/>
</dbReference>
<feature type="domain" description="Nucleotidyl transferase" evidence="6">
    <location>
        <begin position="9"/>
        <end position="272"/>
    </location>
</feature>
<dbReference type="Proteomes" id="UP000649604">
    <property type="component" value="Unassembled WGS sequence"/>
</dbReference>
<dbReference type="Gene3D" id="3.90.550.10">
    <property type="entry name" value="Spore Coat Polysaccharide Biosynthesis Protein SpsA, Chain A"/>
    <property type="match status" value="1"/>
</dbReference>
<dbReference type="Pfam" id="PF00483">
    <property type="entry name" value="NTP_transferase"/>
    <property type="match status" value="1"/>
</dbReference>
<keyword evidence="4 7" id="KW-0548">Nucleotidyltransferase</keyword>
<evidence type="ECO:0000313" key="8">
    <source>
        <dbReference type="Proteomes" id="UP000649604"/>
    </source>
</evidence>
<dbReference type="InterPro" id="IPR005835">
    <property type="entry name" value="NTP_transferase_dom"/>
</dbReference>
<gene>
    <name evidence="7" type="ORF">GF339_19395</name>
</gene>
<accession>A0A9D5Q7S7</accession>
<dbReference type="SUPFAM" id="SSF53448">
    <property type="entry name" value="Nucleotide-diphospho-sugar transferases"/>
    <property type="match status" value="1"/>
</dbReference>